<feature type="domain" description="Tyr recombinase" evidence="12">
    <location>
        <begin position="143"/>
        <end position="333"/>
    </location>
</feature>
<evidence type="ECO:0000313" key="14">
    <source>
        <dbReference type="EMBL" id="KXZ39843.1"/>
    </source>
</evidence>
<keyword evidence="8 11" id="KW-0238">DNA-binding</keyword>
<dbReference type="PROSITE" id="PS51900">
    <property type="entry name" value="CB"/>
    <property type="match status" value="1"/>
</dbReference>
<dbReference type="GO" id="GO:0003677">
    <property type="term" value="F:DNA binding"/>
    <property type="evidence" value="ECO:0007669"/>
    <property type="project" value="UniProtKB-UniRule"/>
</dbReference>
<sequence>MKYTIEQLTENIQLRRKLFKCDIDTYPLEFREALEIFIDALISAEKSINTISSYYFDIKIFFDFITLKYPNIEYISDIRPINITKYYTYLQTEKRNSPRSILRKKMVLKVFFLYLIEQGVILERHNPILKDEIIKNKTKNLKPLPTYLEKNEIINLLSCIDKNEINQFYKFRNLTIFTLMLYTGLRISEIVNIDLQDIQYAMEYEVLNIIGKGNKQRKVPLLKQFLDDGYLKCLKHYYDIRIQKQVKTNAFFISSKNTRITPRAIQMLTRKYCKNININKNITPHKFRHTFATHLIKNGADIRKVQELLGHSSISTTQIYTHIAVDDLKNTLKNYNIGI</sequence>
<evidence type="ECO:0000313" key="15">
    <source>
        <dbReference type="EMBL" id="SHK80593.1"/>
    </source>
</evidence>
<dbReference type="Gene3D" id="1.10.150.130">
    <property type="match status" value="1"/>
</dbReference>
<gene>
    <name evidence="14" type="ORF">JWYL7_0918</name>
    <name evidence="15" type="ORF">SAMN05661008_00936</name>
</gene>
<keyword evidence="10" id="KW-0131">Cell cycle</keyword>
<keyword evidence="5" id="KW-0132">Cell division</keyword>
<dbReference type="InterPro" id="IPR011010">
    <property type="entry name" value="DNA_brk_join_enz"/>
</dbReference>
<keyword evidence="7" id="KW-0229">DNA integration</keyword>
<evidence type="ECO:0000256" key="5">
    <source>
        <dbReference type="ARBA" id="ARBA00022618"/>
    </source>
</evidence>
<evidence type="ECO:0000256" key="2">
    <source>
        <dbReference type="ARBA" id="ARBA00004496"/>
    </source>
</evidence>
<dbReference type="Pfam" id="PF13495">
    <property type="entry name" value="Phage_int_SAM_4"/>
    <property type="match status" value="1"/>
</dbReference>
<feature type="domain" description="Core-binding (CB)" evidence="13">
    <location>
        <begin position="28"/>
        <end position="116"/>
    </location>
</feature>
<comment type="function">
    <text evidence="1">Site-specific tyrosine recombinase, which acts by catalyzing the cutting and rejoining of the recombining DNA molecules.</text>
</comment>
<evidence type="ECO:0000256" key="8">
    <source>
        <dbReference type="ARBA" id="ARBA00023125"/>
    </source>
</evidence>
<proteinExistence type="inferred from homology"/>
<dbReference type="InterPro" id="IPR050090">
    <property type="entry name" value="Tyrosine_recombinase_XerCD"/>
</dbReference>
<dbReference type="InterPro" id="IPR044068">
    <property type="entry name" value="CB"/>
</dbReference>
<comment type="subcellular location">
    <subcellularLocation>
        <location evidence="2">Cytoplasm</location>
    </subcellularLocation>
</comment>
<evidence type="ECO:0000256" key="9">
    <source>
        <dbReference type="ARBA" id="ARBA00023172"/>
    </source>
</evidence>
<dbReference type="OrthoDB" id="9801717at2"/>
<dbReference type="InterPro" id="IPR013762">
    <property type="entry name" value="Integrase-like_cat_sf"/>
</dbReference>
<evidence type="ECO:0000256" key="11">
    <source>
        <dbReference type="PROSITE-ProRule" id="PRU01248"/>
    </source>
</evidence>
<evidence type="ECO:0000259" key="13">
    <source>
        <dbReference type="PROSITE" id="PS51900"/>
    </source>
</evidence>
<organism evidence="14 16">
    <name type="scientific">Alkalithermobacter thermoalcaliphilus JW-YL-7 = DSM 7308</name>
    <dbReference type="NCBI Taxonomy" id="1121328"/>
    <lineage>
        <taxon>Bacteria</taxon>
        <taxon>Bacillati</taxon>
        <taxon>Bacillota</taxon>
        <taxon>Clostridia</taxon>
        <taxon>Peptostreptococcales</taxon>
        <taxon>Tepidibacteraceae</taxon>
        <taxon>Alkalithermobacter</taxon>
    </lineage>
</organism>
<evidence type="ECO:0000313" key="17">
    <source>
        <dbReference type="Proteomes" id="UP000323392"/>
    </source>
</evidence>
<comment type="caution">
    <text evidence="14">The sequence shown here is derived from an EMBL/GenBank/DDBJ whole genome shotgun (WGS) entry which is preliminary data.</text>
</comment>
<dbReference type="PANTHER" id="PTHR30349:SF77">
    <property type="entry name" value="TYROSINE RECOMBINASE XERC"/>
    <property type="match status" value="1"/>
</dbReference>
<dbReference type="Pfam" id="PF00589">
    <property type="entry name" value="Phage_integrase"/>
    <property type="match status" value="1"/>
</dbReference>
<dbReference type="AlphaFoldDB" id="A0A150FQF8"/>
<dbReference type="Proteomes" id="UP000323392">
    <property type="component" value="Unassembled WGS sequence"/>
</dbReference>
<accession>A0A150FQF8</accession>
<evidence type="ECO:0000256" key="4">
    <source>
        <dbReference type="ARBA" id="ARBA00022490"/>
    </source>
</evidence>
<dbReference type="PATRIC" id="fig|1121328.3.peg.924"/>
<dbReference type="RefSeq" id="WP_066069708.1">
    <property type="nucleotide sequence ID" value="NZ_FRBG01000005.1"/>
</dbReference>
<dbReference type="Proteomes" id="UP000092605">
    <property type="component" value="Unassembled WGS sequence"/>
</dbReference>
<keyword evidence="9" id="KW-0233">DNA recombination</keyword>
<dbReference type="InterPro" id="IPR002104">
    <property type="entry name" value="Integrase_catalytic"/>
</dbReference>
<keyword evidence="17" id="KW-1185">Reference proteome</keyword>
<evidence type="ECO:0000256" key="6">
    <source>
        <dbReference type="ARBA" id="ARBA00022829"/>
    </source>
</evidence>
<comment type="similarity">
    <text evidence="3">Belongs to the 'phage' integrase family.</text>
</comment>
<keyword evidence="4" id="KW-0963">Cytoplasm</keyword>
<name>A0A150FQF8_CLOPD</name>
<dbReference type="PANTHER" id="PTHR30349">
    <property type="entry name" value="PHAGE INTEGRASE-RELATED"/>
    <property type="match status" value="1"/>
</dbReference>
<evidence type="ECO:0000256" key="1">
    <source>
        <dbReference type="ARBA" id="ARBA00003283"/>
    </source>
</evidence>
<evidence type="ECO:0000256" key="10">
    <source>
        <dbReference type="ARBA" id="ARBA00023306"/>
    </source>
</evidence>
<evidence type="ECO:0000313" key="16">
    <source>
        <dbReference type="Proteomes" id="UP000092605"/>
    </source>
</evidence>
<dbReference type="GO" id="GO:0015074">
    <property type="term" value="P:DNA integration"/>
    <property type="evidence" value="ECO:0007669"/>
    <property type="project" value="UniProtKB-KW"/>
</dbReference>
<evidence type="ECO:0000256" key="3">
    <source>
        <dbReference type="ARBA" id="ARBA00008857"/>
    </source>
</evidence>
<reference evidence="15 17" key="2">
    <citation type="submission" date="2016-11" db="EMBL/GenBank/DDBJ databases">
        <authorList>
            <person name="Varghese N."/>
            <person name="Submissions S."/>
        </authorList>
    </citation>
    <scope>NUCLEOTIDE SEQUENCE [LARGE SCALE GENOMIC DNA]</scope>
    <source>
        <strain evidence="15 17">DSM 7308</strain>
    </source>
</reference>
<dbReference type="InterPro" id="IPR010998">
    <property type="entry name" value="Integrase_recombinase_N"/>
</dbReference>
<dbReference type="SUPFAM" id="SSF56349">
    <property type="entry name" value="DNA breaking-rejoining enzymes"/>
    <property type="match status" value="1"/>
</dbReference>
<dbReference type="GO" id="GO:0007059">
    <property type="term" value="P:chromosome segregation"/>
    <property type="evidence" value="ECO:0007669"/>
    <property type="project" value="UniProtKB-KW"/>
</dbReference>
<dbReference type="GO" id="GO:0005737">
    <property type="term" value="C:cytoplasm"/>
    <property type="evidence" value="ECO:0007669"/>
    <property type="project" value="UniProtKB-SubCell"/>
</dbReference>
<protein>
    <submittedName>
        <fullName evidence="14">Integrase family protein</fullName>
    </submittedName>
    <submittedName>
        <fullName evidence="15">Integrase/recombinase XerD</fullName>
    </submittedName>
</protein>
<dbReference type="PROSITE" id="PS51898">
    <property type="entry name" value="TYR_RECOMBINASE"/>
    <property type="match status" value="1"/>
</dbReference>
<reference evidence="14 16" key="1">
    <citation type="submission" date="2016-02" db="EMBL/GenBank/DDBJ databases">
        <title>Draft genome sequence for Clostridium paradoxum JW-YL-7.</title>
        <authorList>
            <person name="Utturkar S.M."/>
            <person name="Lancaster A."/>
            <person name="Poole F.L."/>
            <person name="Adams M.W."/>
            <person name="Brown S.D."/>
        </authorList>
    </citation>
    <scope>NUCLEOTIDE SEQUENCE [LARGE SCALE GENOMIC DNA]</scope>
    <source>
        <strain evidence="14 16">JW-YL-7</strain>
    </source>
</reference>
<evidence type="ECO:0000256" key="7">
    <source>
        <dbReference type="ARBA" id="ARBA00022908"/>
    </source>
</evidence>
<dbReference type="EMBL" id="FRBG01000005">
    <property type="protein sequence ID" value="SHK80593.1"/>
    <property type="molecule type" value="Genomic_DNA"/>
</dbReference>
<dbReference type="EMBL" id="LSFY01000001">
    <property type="protein sequence ID" value="KXZ39843.1"/>
    <property type="molecule type" value="Genomic_DNA"/>
</dbReference>
<dbReference type="GO" id="GO:0006310">
    <property type="term" value="P:DNA recombination"/>
    <property type="evidence" value="ECO:0007669"/>
    <property type="project" value="UniProtKB-KW"/>
</dbReference>
<dbReference type="STRING" id="1121328.JWYL7_0918"/>
<evidence type="ECO:0000259" key="12">
    <source>
        <dbReference type="PROSITE" id="PS51898"/>
    </source>
</evidence>
<keyword evidence="6" id="KW-0159">Chromosome partition</keyword>
<dbReference type="InterPro" id="IPR004107">
    <property type="entry name" value="Integrase_SAM-like_N"/>
</dbReference>
<dbReference type="Gene3D" id="1.10.443.10">
    <property type="entry name" value="Intergrase catalytic core"/>
    <property type="match status" value="1"/>
</dbReference>
<dbReference type="GO" id="GO:0051301">
    <property type="term" value="P:cell division"/>
    <property type="evidence" value="ECO:0007669"/>
    <property type="project" value="UniProtKB-KW"/>
</dbReference>